<evidence type="ECO:0000256" key="9">
    <source>
        <dbReference type="ARBA" id="ARBA00022989"/>
    </source>
</evidence>
<keyword evidence="10" id="KW-0238">DNA-binding</keyword>
<dbReference type="InterPro" id="IPR002543">
    <property type="entry name" value="FtsK_dom"/>
</dbReference>
<evidence type="ECO:0000256" key="7">
    <source>
        <dbReference type="ARBA" id="ARBA00022829"/>
    </source>
</evidence>
<feature type="compositionally biased region" description="Acidic residues" evidence="15">
    <location>
        <begin position="747"/>
        <end position="778"/>
    </location>
</feature>
<dbReference type="GO" id="GO:0007059">
    <property type="term" value="P:chromosome segregation"/>
    <property type="evidence" value="ECO:0007669"/>
    <property type="project" value="UniProtKB-KW"/>
</dbReference>
<comment type="subunit">
    <text evidence="13">Homohexamer. Forms a ring that surrounds DNA.</text>
</comment>
<comment type="similarity">
    <text evidence="2">Belongs to the FtsK/SpoIIIE/SftA family.</text>
</comment>
<proteinExistence type="inferred from homology"/>
<dbReference type="InterPro" id="IPR050206">
    <property type="entry name" value="FtsK/SpoIIIE/SftA"/>
</dbReference>
<feature type="transmembrane region" description="Helical" evidence="16">
    <location>
        <begin position="93"/>
        <end position="112"/>
    </location>
</feature>
<dbReference type="InterPro" id="IPR041027">
    <property type="entry name" value="FtsK_alpha"/>
</dbReference>
<evidence type="ECO:0000256" key="8">
    <source>
        <dbReference type="ARBA" id="ARBA00022840"/>
    </source>
</evidence>
<keyword evidence="3" id="KW-1003">Cell membrane</keyword>
<feature type="transmembrane region" description="Helical" evidence="16">
    <location>
        <begin position="124"/>
        <end position="142"/>
    </location>
</feature>
<evidence type="ECO:0000256" key="11">
    <source>
        <dbReference type="ARBA" id="ARBA00023136"/>
    </source>
</evidence>
<dbReference type="SUPFAM" id="SSF46785">
    <property type="entry name" value="Winged helix' DNA-binding domain"/>
    <property type="match status" value="1"/>
</dbReference>
<dbReference type="PROSITE" id="PS50901">
    <property type="entry name" value="FTSK"/>
    <property type="match status" value="1"/>
</dbReference>
<dbReference type="InterPro" id="IPR027417">
    <property type="entry name" value="P-loop_NTPase"/>
</dbReference>
<feature type="compositionally biased region" description="Basic and acidic residues" evidence="15">
    <location>
        <begin position="734"/>
        <end position="746"/>
    </location>
</feature>
<feature type="region of interest" description="Disordered" evidence="15">
    <location>
        <begin position="720"/>
        <end position="778"/>
    </location>
</feature>
<name>A0A1F5T338_9BACT</name>
<dbReference type="AlphaFoldDB" id="A0A1F5T338"/>
<feature type="compositionally biased region" description="Acidic residues" evidence="15">
    <location>
        <begin position="197"/>
        <end position="230"/>
    </location>
</feature>
<evidence type="ECO:0000256" key="4">
    <source>
        <dbReference type="ARBA" id="ARBA00022618"/>
    </source>
</evidence>
<dbReference type="InterPro" id="IPR036388">
    <property type="entry name" value="WH-like_DNA-bd_sf"/>
</dbReference>
<keyword evidence="6 14" id="KW-0547">Nucleotide-binding</keyword>
<dbReference type="Proteomes" id="UP000179001">
    <property type="component" value="Unassembled WGS sequence"/>
</dbReference>
<comment type="caution">
    <text evidence="18">The sequence shown here is derived from an EMBL/GenBank/DDBJ whole genome shotgun (WGS) entry which is preliminary data.</text>
</comment>
<sequence length="778" mass="85773">MAKRGRPRKNKVQVEEEYYSLSPETKKAIFIVVLFALAVISSLSFLDLAGSAGQLISMALAIAFGLTKYLFPIILICLAYVLTQPSKYAPTWINYLGILIFILSFNGLIHLIVTRNILDTATDYAFAGLGGGLSGLALSYPLNQGLGFWASVVLLLAFTIISILLIFNTTLETLLDRTKLSNIGSFVSNPLKRNSGDDDDFDEEDDDDDEEESETNETEEIELEEDENEGLETIGQPIKTSGIFKKTPTAVENKFAESKFRNLQYDLPLGLLNGKSTKPKSGDVNLAMERIESTLHNFGIDIEMGEVNVGPTVTQYSFKPAEGIKLSRITTLNNDLALALAAHPIRIEAPIPGKSLVGIEVPNHQPALVPLRPIIDNKDFQEQKSKLSLGLGKDVSGKNWHCDLGKMPHLLVAGATGSGKSVCLNTIILSLVYQNSPETLRLILVDPKRVEFTVYNGIPHLLTPVITDVTKTINALRWAIHEMDQRFDILSKAGKRNIESYNEHSQVKMPYIVIVIDELADLMTAASAEVEGSIIRLTQMARAIGIHLVVATQRPSVDIITGLIKANIPGRIAFSVASSMDSRTILDSIGAEKLIGKGDMLFQTAELSKPRRLQGAFVSDREIKNVVNFLKQLAGEPEYDESIVEKQSNKSSFDFGGDEADDELFDEAKSVVLQAGKASASLLQRRLRIGYARAARLIDILEEKGIVGAADGARPRQILMSEEDFDQPTPSVFRGRDQKQDDKINIADDETDLDEEKDDDEDNEINQLDYTDDEDKNQ</sequence>
<dbReference type="PANTHER" id="PTHR22683:SF41">
    <property type="entry name" value="DNA TRANSLOCASE FTSK"/>
    <property type="match status" value="1"/>
</dbReference>
<evidence type="ECO:0000313" key="19">
    <source>
        <dbReference type="Proteomes" id="UP000179001"/>
    </source>
</evidence>
<dbReference type="InterPro" id="IPR018541">
    <property type="entry name" value="Ftsk_gamma"/>
</dbReference>
<evidence type="ECO:0000313" key="18">
    <source>
        <dbReference type="EMBL" id="OGF33368.1"/>
    </source>
</evidence>
<dbReference type="InterPro" id="IPR036259">
    <property type="entry name" value="MFS_trans_sf"/>
</dbReference>
<dbReference type="Pfam" id="PF09397">
    <property type="entry name" value="FtsK_gamma"/>
    <property type="match status" value="1"/>
</dbReference>
<keyword evidence="4" id="KW-0132">Cell division</keyword>
<evidence type="ECO:0000256" key="5">
    <source>
        <dbReference type="ARBA" id="ARBA00022692"/>
    </source>
</evidence>
<dbReference type="PANTHER" id="PTHR22683">
    <property type="entry name" value="SPORULATION PROTEIN RELATED"/>
    <property type="match status" value="1"/>
</dbReference>
<organism evidence="18 19">
    <name type="scientific">Candidatus Falkowbacteria bacterium RIFOXYC2_FULL_36_12</name>
    <dbReference type="NCBI Taxonomy" id="1798002"/>
    <lineage>
        <taxon>Bacteria</taxon>
        <taxon>Candidatus Falkowiibacteriota</taxon>
    </lineage>
</organism>
<evidence type="ECO:0000256" key="14">
    <source>
        <dbReference type="PROSITE-ProRule" id="PRU00289"/>
    </source>
</evidence>
<feature type="transmembrane region" description="Helical" evidence="16">
    <location>
        <begin position="148"/>
        <end position="167"/>
    </location>
</feature>
<dbReference type="SMART" id="SM00843">
    <property type="entry name" value="Ftsk_gamma"/>
    <property type="match status" value="1"/>
</dbReference>
<keyword evidence="9 16" id="KW-1133">Transmembrane helix</keyword>
<dbReference type="STRING" id="1798002.A2478_01550"/>
<evidence type="ECO:0000256" key="3">
    <source>
        <dbReference type="ARBA" id="ARBA00022475"/>
    </source>
</evidence>
<evidence type="ECO:0000256" key="13">
    <source>
        <dbReference type="ARBA" id="ARBA00025923"/>
    </source>
</evidence>
<feature type="transmembrane region" description="Helical" evidence="16">
    <location>
        <begin position="58"/>
        <end position="81"/>
    </location>
</feature>
<keyword evidence="11 16" id="KW-0472">Membrane</keyword>
<dbReference type="GO" id="GO:0005524">
    <property type="term" value="F:ATP binding"/>
    <property type="evidence" value="ECO:0007669"/>
    <property type="project" value="UniProtKB-UniRule"/>
</dbReference>
<dbReference type="GO" id="GO:0051301">
    <property type="term" value="P:cell division"/>
    <property type="evidence" value="ECO:0007669"/>
    <property type="project" value="UniProtKB-KW"/>
</dbReference>
<dbReference type="GO" id="GO:0003677">
    <property type="term" value="F:DNA binding"/>
    <property type="evidence" value="ECO:0007669"/>
    <property type="project" value="UniProtKB-KW"/>
</dbReference>
<gene>
    <name evidence="18" type="ORF">A2478_01550</name>
</gene>
<dbReference type="InterPro" id="IPR036390">
    <property type="entry name" value="WH_DNA-bd_sf"/>
</dbReference>
<dbReference type="Pfam" id="PF13491">
    <property type="entry name" value="FtsK_4TM"/>
    <property type="match status" value="1"/>
</dbReference>
<feature type="binding site" evidence="14">
    <location>
        <begin position="414"/>
        <end position="421"/>
    </location>
    <ligand>
        <name>ATP</name>
        <dbReference type="ChEBI" id="CHEBI:30616"/>
    </ligand>
</feature>
<dbReference type="Pfam" id="PF01580">
    <property type="entry name" value="FtsK_SpoIIIE"/>
    <property type="match status" value="1"/>
</dbReference>
<dbReference type="EMBL" id="MFGJ01000001">
    <property type="protein sequence ID" value="OGF33368.1"/>
    <property type="molecule type" value="Genomic_DNA"/>
</dbReference>
<dbReference type="InterPro" id="IPR003593">
    <property type="entry name" value="AAA+_ATPase"/>
</dbReference>
<feature type="domain" description="FtsK" evidence="17">
    <location>
        <begin position="392"/>
        <end position="583"/>
    </location>
</feature>
<dbReference type="SUPFAM" id="SSF52540">
    <property type="entry name" value="P-loop containing nucleoside triphosphate hydrolases"/>
    <property type="match status" value="1"/>
</dbReference>
<dbReference type="GO" id="GO:0005886">
    <property type="term" value="C:plasma membrane"/>
    <property type="evidence" value="ECO:0007669"/>
    <property type="project" value="UniProtKB-SubCell"/>
</dbReference>
<feature type="transmembrane region" description="Helical" evidence="16">
    <location>
        <begin position="28"/>
        <end position="46"/>
    </location>
</feature>
<evidence type="ECO:0000256" key="15">
    <source>
        <dbReference type="SAM" id="MobiDB-lite"/>
    </source>
</evidence>
<dbReference type="Gene3D" id="3.40.50.300">
    <property type="entry name" value="P-loop containing nucleotide triphosphate hydrolases"/>
    <property type="match status" value="1"/>
</dbReference>
<evidence type="ECO:0000256" key="10">
    <source>
        <dbReference type="ARBA" id="ARBA00023125"/>
    </source>
</evidence>
<dbReference type="Pfam" id="PF17854">
    <property type="entry name" value="FtsK_alpha"/>
    <property type="match status" value="1"/>
</dbReference>
<evidence type="ECO:0000256" key="16">
    <source>
        <dbReference type="SAM" id="Phobius"/>
    </source>
</evidence>
<keyword evidence="7" id="KW-0159">Chromosome partition</keyword>
<dbReference type="SMART" id="SM00382">
    <property type="entry name" value="AAA"/>
    <property type="match status" value="1"/>
</dbReference>
<keyword evidence="8 14" id="KW-0067">ATP-binding</keyword>
<protein>
    <recommendedName>
        <fullName evidence="17">FtsK domain-containing protein</fullName>
    </recommendedName>
</protein>
<dbReference type="Gene3D" id="3.30.980.40">
    <property type="match status" value="1"/>
</dbReference>
<dbReference type="SUPFAM" id="SSF103473">
    <property type="entry name" value="MFS general substrate transporter"/>
    <property type="match status" value="1"/>
</dbReference>
<reference evidence="18 19" key="1">
    <citation type="journal article" date="2016" name="Nat. Commun.">
        <title>Thousands of microbial genomes shed light on interconnected biogeochemical processes in an aquifer system.</title>
        <authorList>
            <person name="Anantharaman K."/>
            <person name="Brown C.T."/>
            <person name="Hug L.A."/>
            <person name="Sharon I."/>
            <person name="Castelle C.J."/>
            <person name="Probst A.J."/>
            <person name="Thomas B.C."/>
            <person name="Singh A."/>
            <person name="Wilkins M.J."/>
            <person name="Karaoz U."/>
            <person name="Brodie E.L."/>
            <person name="Williams K.H."/>
            <person name="Hubbard S.S."/>
            <person name="Banfield J.F."/>
        </authorList>
    </citation>
    <scope>NUCLEOTIDE SEQUENCE [LARGE SCALE GENOMIC DNA]</scope>
</reference>
<evidence type="ECO:0000256" key="6">
    <source>
        <dbReference type="ARBA" id="ARBA00022741"/>
    </source>
</evidence>
<dbReference type="InterPro" id="IPR025199">
    <property type="entry name" value="FtsK_4TM"/>
</dbReference>
<evidence type="ECO:0000256" key="1">
    <source>
        <dbReference type="ARBA" id="ARBA00004651"/>
    </source>
</evidence>
<comment type="subcellular location">
    <subcellularLocation>
        <location evidence="1">Cell membrane</location>
        <topology evidence="1">Multi-pass membrane protein</topology>
    </subcellularLocation>
</comment>
<evidence type="ECO:0000256" key="2">
    <source>
        <dbReference type="ARBA" id="ARBA00006474"/>
    </source>
</evidence>
<evidence type="ECO:0000256" key="12">
    <source>
        <dbReference type="ARBA" id="ARBA00023306"/>
    </source>
</evidence>
<accession>A0A1F5T338</accession>
<dbReference type="Gene3D" id="1.10.10.10">
    <property type="entry name" value="Winged helix-like DNA-binding domain superfamily/Winged helix DNA-binding domain"/>
    <property type="match status" value="1"/>
</dbReference>
<keyword evidence="12" id="KW-0131">Cell cycle</keyword>
<keyword evidence="5 16" id="KW-0812">Transmembrane</keyword>
<feature type="region of interest" description="Disordered" evidence="15">
    <location>
        <begin position="191"/>
        <end position="237"/>
    </location>
</feature>
<evidence type="ECO:0000259" key="17">
    <source>
        <dbReference type="PROSITE" id="PS50901"/>
    </source>
</evidence>